<gene>
    <name evidence="7" type="ORF">LG368_00175</name>
</gene>
<dbReference type="GO" id="GO:0006310">
    <property type="term" value="P:DNA recombination"/>
    <property type="evidence" value="ECO:0007669"/>
    <property type="project" value="UniProtKB-KW"/>
</dbReference>
<dbReference type="Gene3D" id="1.10.150.130">
    <property type="match status" value="1"/>
</dbReference>
<organism evidence="7 8">
    <name type="scientific">Marinomonas algarum</name>
    <dbReference type="NCBI Taxonomy" id="2883105"/>
    <lineage>
        <taxon>Bacteria</taxon>
        <taxon>Pseudomonadati</taxon>
        <taxon>Pseudomonadota</taxon>
        <taxon>Gammaproteobacteria</taxon>
        <taxon>Oceanospirillales</taxon>
        <taxon>Oceanospirillaceae</taxon>
        <taxon>Marinomonas</taxon>
    </lineage>
</organism>
<dbReference type="Pfam" id="PF02899">
    <property type="entry name" value="Phage_int_SAM_1"/>
    <property type="match status" value="1"/>
</dbReference>
<keyword evidence="2 4" id="KW-0238">DNA-binding</keyword>
<evidence type="ECO:0000256" key="4">
    <source>
        <dbReference type="PROSITE-ProRule" id="PRU01248"/>
    </source>
</evidence>
<dbReference type="PROSITE" id="PS51898">
    <property type="entry name" value="TYR_RECOMBINASE"/>
    <property type="match status" value="1"/>
</dbReference>
<evidence type="ECO:0000256" key="2">
    <source>
        <dbReference type="ARBA" id="ARBA00023125"/>
    </source>
</evidence>
<keyword evidence="8" id="KW-1185">Reference proteome</keyword>
<dbReference type="PANTHER" id="PTHR30349">
    <property type="entry name" value="PHAGE INTEGRASE-RELATED"/>
    <property type="match status" value="1"/>
</dbReference>
<dbReference type="GO" id="GO:0003677">
    <property type="term" value="F:DNA binding"/>
    <property type="evidence" value="ECO:0007669"/>
    <property type="project" value="UniProtKB-UniRule"/>
</dbReference>
<feature type="domain" description="Core-binding (CB)" evidence="6">
    <location>
        <begin position="22"/>
        <end position="113"/>
    </location>
</feature>
<feature type="domain" description="Tyr recombinase" evidence="5">
    <location>
        <begin position="158"/>
        <end position="348"/>
    </location>
</feature>
<name>A0A9X1IK85_9GAMM</name>
<dbReference type="InterPro" id="IPR050090">
    <property type="entry name" value="Tyrosine_recombinase_XerCD"/>
</dbReference>
<evidence type="ECO:0000259" key="6">
    <source>
        <dbReference type="PROSITE" id="PS51900"/>
    </source>
</evidence>
<evidence type="ECO:0000313" key="7">
    <source>
        <dbReference type="EMBL" id="MCB5160339.1"/>
    </source>
</evidence>
<evidence type="ECO:0000313" key="8">
    <source>
        <dbReference type="Proteomes" id="UP001139095"/>
    </source>
</evidence>
<dbReference type="PROSITE" id="PS51900">
    <property type="entry name" value="CB"/>
    <property type="match status" value="1"/>
</dbReference>
<proteinExistence type="predicted"/>
<dbReference type="InterPro" id="IPR004107">
    <property type="entry name" value="Integrase_SAM-like_N"/>
</dbReference>
<sequence length="355" mass="42221">MKVEKLSKADKSVSYRVYQSDGLPQDIINGFLRNRDNRGYAPLTIKSHAIDLKEFFIWLSVNNIDWSDVSLSDLEDYLSYLSYQSKSNGKPKNSNSSIRRKISSINSFYRYQTFYSGIFVSPLIVKRYYKQRAFLTGEPRKHEQYSVIEGIRKTSSENNIKVIDEQEYKQLLSWLVKSRDKLFFTLLWETGLRVGQALQLKHVDINYQEGSIDVVYRKDNPNGVYSKNKQTYKVFTPLFWLREYTNYLIEDSDDYNTEYLFCSIYNRDRNARDKPISYEYYKNLLNKFEHETGIHITCHMFRHTFVTRSMRNKVPIDYISRQVGHKSAVTTQKIYEHLNVDDLREVLERDDDKKQ</sequence>
<comment type="caution">
    <text evidence="7">The sequence shown here is derived from an EMBL/GenBank/DDBJ whole genome shotgun (WGS) entry which is preliminary data.</text>
</comment>
<dbReference type="InterPro" id="IPR011010">
    <property type="entry name" value="DNA_brk_join_enz"/>
</dbReference>
<keyword evidence="1" id="KW-0229">DNA integration</keyword>
<dbReference type="InterPro" id="IPR044068">
    <property type="entry name" value="CB"/>
</dbReference>
<dbReference type="InterPro" id="IPR002104">
    <property type="entry name" value="Integrase_catalytic"/>
</dbReference>
<dbReference type="Proteomes" id="UP001139095">
    <property type="component" value="Unassembled WGS sequence"/>
</dbReference>
<evidence type="ECO:0000256" key="1">
    <source>
        <dbReference type="ARBA" id="ARBA00022908"/>
    </source>
</evidence>
<dbReference type="Gene3D" id="1.10.443.10">
    <property type="entry name" value="Intergrase catalytic core"/>
    <property type="match status" value="1"/>
</dbReference>
<dbReference type="InterPro" id="IPR010998">
    <property type="entry name" value="Integrase_recombinase_N"/>
</dbReference>
<protein>
    <submittedName>
        <fullName evidence="7">Site-specific integrase</fullName>
    </submittedName>
</protein>
<dbReference type="EMBL" id="JAJATW010000001">
    <property type="protein sequence ID" value="MCB5160339.1"/>
    <property type="molecule type" value="Genomic_DNA"/>
</dbReference>
<accession>A0A9X1IK85</accession>
<dbReference type="Pfam" id="PF00589">
    <property type="entry name" value="Phage_integrase"/>
    <property type="match status" value="1"/>
</dbReference>
<keyword evidence="3" id="KW-0233">DNA recombination</keyword>
<dbReference type="SUPFAM" id="SSF56349">
    <property type="entry name" value="DNA breaking-rejoining enzymes"/>
    <property type="match status" value="1"/>
</dbReference>
<evidence type="ECO:0000256" key="3">
    <source>
        <dbReference type="ARBA" id="ARBA00023172"/>
    </source>
</evidence>
<dbReference type="InterPro" id="IPR013762">
    <property type="entry name" value="Integrase-like_cat_sf"/>
</dbReference>
<dbReference type="GO" id="GO:0015074">
    <property type="term" value="P:DNA integration"/>
    <property type="evidence" value="ECO:0007669"/>
    <property type="project" value="UniProtKB-KW"/>
</dbReference>
<dbReference type="RefSeq" id="WP_226752726.1">
    <property type="nucleotide sequence ID" value="NZ_JAJATW010000001.1"/>
</dbReference>
<reference evidence="7" key="1">
    <citation type="submission" date="2021-10" db="EMBL/GenBank/DDBJ databases">
        <title>Marinomonas pontica sp. nov., isolated from the Black Sea.</title>
        <authorList>
            <person name="Zhao L.-H."/>
            <person name="Xue J.-H."/>
        </authorList>
    </citation>
    <scope>NUCLEOTIDE SEQUENCE</scope>
    <source>
        <strain evidence="7">E8</strain>
    </source>
</reference>
<dbReference type="AlphaFoldDB" id="A0A9X1IK85"/>
<evidence type="ECO:0000259" key="5">
    <source>
        <dbReference type="PROSITE" id="PS51898"/>
    </source>
</evidence>